<protein>
    <submittedName>
        <fullName evidence="1">Uncharacterized protein</fullName>
    </submittedName>
</protein>
<dbReference type="Proteomes" id="UP000694547">
    <property type="component" value="Chromosome X"/>
</dbReference>
<reference evidence="1 2" key="1">
    <citation type="submission" date="2018-10" db="EMBL/GenBank/DDBJ databases">
        <title>Improved assembly of the deer mouse Peromyscus maniculatus genome.</title>
        <authorList>
            <person name="Lassance J.-M."/>
            <person name="Hoekstra H.E."/>
        </authorList>
    </citation>
    <scope>NUCLEOTIDE SEQUENCE [LARGE SCALE GENOMIC DNA]</scope>
</reference>
<evidence type="ECO:0000313" key="1">
    <source>
        <dbReference type="Ensembl" id="ENSPEMP00000029717.1"/>
    </source>
</evidence>
<dbReference type="AlphaFoldDB" id="A0A8C8UG70"/>
<organism evidence="1 2">
    <name type="scientific">Peromyscus maniculatus bairdii</name>
    <name type="common">Prairie deer mouse</name>
    <dbReference type="NCBI Taxonomy" id="230844"/>
    <lineage>
        <taxon>Eukaryota</taxon>
        <taxon>Metazoa</taxon>
        <taxon>Chordata</taxon>
        <taxon>Craniata</taxon>
        <taxon>Vertebrata</taxon>
        <taxon>Euteleostomi</taxon>
        <taxon>Mammalia</taxon>
        <taxon>Eutheria</taxon>
        <taxon>Euarchontoglires</taxon>
        <taxon>Glires</taxon>
        <taxon>Rodentia</taxon>
        <taxon>Myomorpha</taxon>
        <taxon>Muroidea</taxon>
        <taxon>Cricetidae</taxon>
        <taxon>Neotominae</taxon>
        <taxon>Peromyscus</taxon>
    </lineage>
</organism>
<name>A0A8C8UG70_PERMB</name>
<dbReference type="Ensembl" id="ENSPEMT00000040755.1">
    <property type="protein sequence ID" value="ENSPEMP00000029717.1"/>
    <property type="gene ID" value="ENSPEMG00000029011.1"/>
</dbReference>
<accession>A0A8C8UG70</accession>
<evidence type="ECO:0000313" key="2">
    <source>
        <dbReference type="Proteomes" id="UP000694547"/>
    </source>
</evidence>
<reference evidence="1" key="3">
    <citation type="submission" date="2025-09" db="UniProtKB">
        <authorList>
            <consortium name="Ensembl"/>
        </authorList>
    </citation>
    <scope>IDENTIFICATION</scope>
</reference>
<reference evidence="1" key="2">
    <citation type="submission" date="2025-08" db="UniProtKB">
        <authorList>
            <consortium name="Ensembl"/>
        </authorList>
    </citation>
    <scope>IDENTIFICATION</scope>
</reference>
<sequence length="69" mass="7815">MPSGCVQEAAMAPNEMTRHHGCREPHCHPFLPQLCVIDLQSLRHSPYTESPQDSLSLCRMSQQLLSNRI</sequence>
<keyword evidence="2" id="KW-1185">Reference proteome</keyword>
<proteinExistence type="predicted"/>